<protein>
    <submittedName>
        <fullName evidence="5">Lrp/AsnC family transcriptional regulator</fullName>
    </submittedName>
</protein>
<accession>A0AAJ4LW74</accession>
<dbReference type="PRINTS" id="PR00033">
    <property type="entry name" value="HTHASNC"/>
</dbReference>
<evidence type="ECO:0000259" key="4">
    <source>
        <dbReference type="PROSITE" id="PS50956"/>
    </source>
</evidence>
<name>A0AAJ4LW74_9VIBR</name>
<dbReference type="Gene3D" id="3.30.70.920">
    <property type="match status" value="1"/>
</dbReference>
<keyword evidence="3" id="KW-0804">Transcription</keyword>
<dbReference type="PANTHER" id="PTHR30154">
    <property type="entry name" value="LEUCINE-RESPONSIVE REGULATORY PROTEIN"/>
    <property type="match status" value="1"/>
</dbReference>
<sequence length="151" mass="17017">MDKFDKKIITMLREDARCSVTDIAKAVNLSRSAVTARINKLESDGVILGYHADIADPAAGEKIGAYLALKFDTSSSSHFCESYAKQIYLIDGVKWCHAISGETDMMLYVEVASMTRLNQIREEIQAYPDLKHVMTHMVLNEFFNICKAFKQ</sequence>
<evidence type="ECO:0000256" key="1">
    <source>
        <dbReference type="ARBA" id="ARBA00023015"/>
    </source>
</evidence>
<dbReference type="Proteomes" id="UP000594435">
    <property type="component" value="Chromosome 2"/>
</dbReference>
<gene>
    <name evidence="5" type="ORF">I3X05_21925</name>
</gene>
<dbReference type="Pfam" id="PF01037">
    <property type="entry name" value="AsnC_trans_reg"/>
    <property type="match status" value="1"/>
</dbReference>
<keyword evidence="2" id="KW-0238">DNA-binding</keyword>
<dbReference type="InterPro" id="IPR011008">
    <property type="entry name" value="Dimeric_a/b-barrel"/>
</dbReference>
<dbReference type="SUPFAM" id="SSF46785">
    <property type="entry name" value="Winged helix' DNA-binding domain"/>
    <property type="match status" value="1"/>
</dbReference>
<evidence type="ECO:0000313" key="5">
    <source>
        <dbReference type="EMBL" id="QPL55615.1"/>
    </source>
</evidence>
<dbReference type="SMART" id="SM00344">
    <property type="entry name" value="HTH_ASNC"/>
    <property type="match status" value="1"/>
</dbReference>
<dbReference type="GO" id="GO:0043200">
    <property type="term" value="P:response to amino acid"/>
    <property type="evidence" value="ECO:0007669"/>
    <property type="project" value="TreeGrafter"/>
</dbReference>
<dbReference type="InterPro" id="IPR036390">
    <property type="entry name" value="WH_DNA-bd_sf"/>
</dbReference>
<dbReference type="InterPro" id="IPR011991">
    <property type="entry name" value="ArsR-like_HTH"/>
</dbReference>
<dbReference type="FunFam" id="1.10.10.10:FF:000186">
    <property type="entry name" value="AsnC family transcriptional regulator"/>
    <property type="match status" value="1"/>
</dbReference>
<dbReference type="InterPro" id="IPR019888">
    <property type="entry name" value="Tscrpt_reg_AsnC-like"/>
</dbReference>
<proteinExistence type="predicted"/>
<evidence type="ECO:0000256" key="3">
    <source>
        <dbReference type="ARBA" id="ARBA00023163"/>
    </source>
</evidence>
<dbReference type="InterPro" id="IPR019885">
    <property type="entry name" value="Tscrpt_reg_HTH_AsnC-type_CS"/>
</dbReference>
<dbReference type="GO" id="GO:0006355">
    <property type="term" value="P:regulation of DNA-templated transcription"/>
    <property type="evidence" value="ECO:0007669"/>
    <property type="project" value="UniProtKB-ARBA"/>
</dbReference>
<evidence type="ECO:0000256" key="2">
    <source>
        <dbReference type="ARBA" id="ARBA00023125"/>
    </source>
</evidence>
<keyword evidence="1" id="KW-0805">Transcription regulation</keyword>
<organism evidence="5 6">
    <name type="scientific">Vibrio navarrensis</name>
    <dbReference type="NCBI Taxonomy" id="29495"/>
    <lineage>
        <taxon>Bacteria</taxon>
        <taxon>Pseudomonadati</taxon>
        <taxon>Pseudomonadota</taxon>
        <taxon>Gammaproteobacteria</taxon>
        <taxon>Vibrionales</taxon>
        <taxon>Vibrionaceae</taxon>
        <taxon>Vibrio</taxon>
    </lineage>
</organism>
<dbReference type="PROSITE" id="PS50956">
    <property type="entry name" value="HTH_ASNC_2"/>
    <property type="match status" value="1"/>
</dbReference>
<dbReference type="InterPro" id="IPR036388">
    <property type="entry name" value="WH-like_DNA-bd_sf"/>
</dbReference>
<evidence type="ECO:0000313" key="6">
    <source>
        <dbReference type="Proteomes" id="UP000594435"/>
    </source>
</evidence>
<feature type="domain" description="HTH asnC-type" evidence="4">
    <location>
        <begin position="1"/>
        <end position="62"/>
    </location>
</feature>
<dbReference type="Pfam" id="PF13412">
    <property type="entry name" value="HTH_24"/>
    <property type="match status" value="1"/>
</dbReference>
<dbReference type="PANTHER" id="PTHR30154:SF34">
    <property type="entry name" value="TRANSCRIPTIONAL REGULATOR AZLB"/>
    <property type="match status" value="1"/>
</dbReference>
<dbReference type="SUPFAM" id="SSF54909">
    <property type="entry name" value="Dimeric alpha+beta barrel"/>
    <property type="match status" value="1"/>
</dbReference>
<dbReference type="RefSeq" id="WP_193167118.1">
    <property type="nucleotide sequence ID" value="NZ_CP065218.1"/>
</dbReference>
<reference evidence="5 6" key="1">
    <citation type="submission" date="2020-11" db="EMBL/GenBank/DDBJ databases">
        <title>Complete and Circularized Genome Assembly of a human isolate of Vibrio navarrensis biotype pommerensis with MiSeq and MinION Sequence Data.</title>
        <authorList>
            <person name="Schwartz K."/>
            <person name="Borowiak M."/>
            <person name="Deneke C."/>
            <person name="Balau V."/>
            <person name="Metelmann C."/>
            <person name="Strauch E."/>
        </authorList>
    </citation>
    <scope>NUCLEOTIDE SEQUENCE [LARGE SCALE GENOMIC DNA]</scope>
    <source>
        <strain evidence="5 6">20-VB00237</strain>
    </source>
</reference>
<dbReference type="InterPro" id="IPR019887">
    <property type="entry name" value="Tscrpt_reg_AsnC/Lrp_C"/>
</dbReference>
<dbReference type="CDD" id="cd00090">
    <property type="entry name" value="HTH_ARSR"/>
    <property type="match status" value="1"/>
</dbReference>
<dbReference type="InterPro" id="IPR000485">
    <property type="entry name" value="AsnC-type_HTH_dom"/>
</dbReference>
<dbReference type="Gene3D" id="1.10.10.10">
    <property type="entry name" value="Winged helix-like DNA-binding domain superfamily/Winged helix DNA-binding domain"/>
    <property type="match status" value="1"/>
</dbReference>
<dbReference type="GO" id="GO:0043565">
    <property type="term" value="F:sequence-specific DNA binding"/>
    <property type="evidence" value="ECO:0007669"/>
    <property type="project" value="InterPro"/>
</dbReference>
<dbReference type="AlphaFoldDB" id="A0AAJ4LW74"/>
<dbReference type="PROSITE" id="PS00519">
    <property type="entry name" value="HTH_ASNC_1"/>
    <property type="match status" value="1"/>
</dbReference>
<dbReference type="EMBL" id="CP065218">
    <property type="protein sequence ID" value="QPL55615.1"/>
    <property type="molecule type" value="Genomic_DNA"/>
</dbReference>
<dbReference type="GO" id="GO:0005829">
    <property type="term" value="C:cytosol"/>
    <property type="evidence" value="ECO:0007669"/>
    <property type="project" value="TreeGrafter"/>
</dbReference>